<dbReference type="RefSeq" id="WP_279529739.1">
    <property type="nucleotide sequence ID" value="NZ_CP122312.1"/>
</dbReference>
<dbReference type="InterPro" id="IPR017927">
    <property type="entry name" value="FAD-bd_FR_type"/>
</dbReference>
<dbReference type="InterPro" id="IPR050415">
    <property type="entry name" value="MRET"/>
</dbReference>
<dbReference type="AlphaFoldDB" id="A0ABD5Z3R9"/>
<dbReference type="SUPFAM" id="SSF63380">
    <property type="entry name" value="Riboflavin synthase domain-like"/>
    <property type="match status" value="1"/>
</dbReference>
<evidence type="ECO:0000259" key="1">
    <source>
        <dbReference type="PROSITE" id="PS51384"/>
    </source>
</evidence>
<dbReference type="Gene3D" id="3.40.50.80">
    <property type="entry name" value="Nucleotide-binding domain of ferredoxin-NADP reductase (FNR) module"/>
    <property type="match status" value="1"/>
</dbReference>
<name>A0ABD5Z3R9_9EURY</name>
<organism evidence="2 3">
    <name type="scientific">Halospeciosus flavus</name>
    <dbReference type="NCBI Taxonomy" id="3032283"/>
    <lineage>
        <taxon>Archaea</taxon>
        <taxon>Methanobacteriati</taxon>
        <taxon>Methanobacteriota</taxon>
        <taxon>Stenosarchaea group</taxon>
        <taxon>Halobacteria</taxon>
        <taxon>Halobacteriales</taxon>
        <taxon>Halobacteriaceae</taxon>
        <taxon>Halospeciosus</taxon>
    </lineage>
</organism>
<dbReference type="SUPFAM" id="SSF52343">
    <property type="entry name" value="Ferredoxin reductase-like, C-terminal NADP-linked domain"/>
    <property type="match status" value="1"/>
</dbReference>
<dbReference type="InterPro" id="IPR008333">
    <property type="entry name" value="Cbr1-like_FAD-bd_dom"/>
</dbReference>
<dbReference type="InterPro" id="IPR001709">
    <property type="entry name" value="Flavoprot_Pyr_Nucl_cyt_Rdtase"/>
</dbReference>
<evidence type="ECO:0000313" key="3">
    <source>
        <dbReference type="Proteomes" id="UP001596447"/>
    </source>
</evidence>
<gene>
    <name evidence="2" type="ORF">ACFQJ9_10430</name>
</gene>
<comment type="caution">
    <text evidence="2">The sequence shown here is derived from an EMBL/GenBank/DDBJ whole genome shotgun (WGS) entry which is preliminary data.</text>
</comment>
<sequence>MTRSGHEECFDQRPDGDLEIEWDRVLAAANEGAIAGEAAGALRSLKERIDRPYPALVRIDLELDDPLDFLPGQYVAISYEGTPRAYSLAGPPGHDSITLCIRRIPGGTLTSELFTTLSEGDEVTVRGPYGDMVLHEPVPRDLAFLATGTGVAPFKSMVDHVFERGLDTVEGYERDIWVFLGCAWEDDLAFREHFRDLDATHENFHFVPTLSREPYLTDWKGETDYVQYTLAKYLDRDAVALDTLPEDLLPYVEAGPTQDVDARLDPGRLDVYACGVSAMVSSLVDYATAMGVPDDRVEGEGFG</sequence>
<keyword evidence="3" id="KW-1185">Reference proteome</keyword>
<accession>A0ABD5Z3R9</accession>
<dbReference type="Gene3D" id="2.40.30.10">
    <property type="entry name" value="Translation factors"/>
    <property type="match status" value="1"/>
</dbReference>
<dbReference type="PRINTS" id="PR00410">
    <property type="entry name" value="PHEHYDRXLASE"/>
</dbReference>
<proteinExistence type="predicted"/>
<reference evidence="2 3" key="1">
    <citation type="journal article" date="2019" name="Int. J. Syst. Evol. Microbiol.">
        <title>The Global Catalogue of Microorganisms (GCM) 10K type strain sequencing project: providing services to taxonomists for standard genome sequencing and annotation.</title>
        <authorList>
            <consortium name="The Broad Institute Genomics Platform"/>
            <consortium name="The Broad Institute Genome Sequencing Center for Infectious Disease"/>
            <person name="Wu L."/>
            <person name="Ma J."/>
        </authorList>
    </citation>
    <scope>NUCLEOTIDE SEQUENCE [LARGE SCALE GENOMIC DNA]</scope>
    <source>
        <strain evidence="2 3">XZGYJ-43</strain>
    </source>
</reference>
<evidence type="ECO:0000313" key="2">
    <source>
        <dbReference type="EMBL" id="MFC7199816.1"/>
    </source>
</evidence>
<dbReference type="PROSITE" id="PS51384">
    <property type="entry name" value="FAD_FR"/>
    <property type="match status" value="1"/>
</dbReference>
<dbReference type="InterPro" id="IPR039261">
    <property type="entry name" value="FNR_nucleotide-bd"/>
</dbReference>
<dbReference type="InterPro" id="IPR001433">
    <property type="entry name" value="OxRdtase_FAD/NAD-bd"/>
</dbReference>
<protein>
    <submittedName>
        <fullName evidence="2">Ferredoxin--NADP reductase</fullName>
    </submittedName>
</protein>
<feature type="domain" description="FAD-binding FR-type" evidence="1">
    <location>
        <begin position="36"/>
        <end position="135"/>
    </location>
</feature>
<dbReference type="Pfam" id="PF00970">
    <property type="entry name" value="FAD_binding_6"/>
    <property type="match status" value="1"/>
</dbReference>
<dbReference type="PRINTS" id="PR00371">
    <property type="entry name" value="FPNCR"/>
</dbReference>
<dbReference type="EMBL" id="JBHTAR010000011">
    <property type="protein sequence ID" value="MFC7199816.1"/>
    <property type="molecule type" value="Genomic_DNA"/>
</dbReference>
<dbReference type="PANTHER" id="PTHR47354">
    <property type="entry name" value="NADH OXIDOREDUCTASE HCR"/>
    <property type="match status" value="1"/>
</dbReference>
<dbReference type="PANTHER" id="PTHR47354:SF5">
    <property type="entry name" value="PROTEIN RFBI"/>
    <property type="match status" value="1"/>
</dbReference>
<dbReference type="Pfam" id="PF00175">
    <property type="entry name" value="NAD_binding_1"/>
    <property type="match status" value="1"/>
</dbReference>
<dbReference type="Proteomes" id="UP001596447">
    <property type="component" value="Unassembled WGS sequence"/>
</dbReference>
<dbReference type="InterPro" id="IPR017938">
    <property type="entry name" value="Riboflavin_synthase-like_b-brl"/>
</dbReference>